<evidence type="ECO:0000313" key="2">
    <source>
        <dbReference type="EMBL" id="KAH0869516.1"/>
    </source>
</evidence>
<comment type="caution">
    <text evidence="2">The sequence shown here is derived from an EMBL/GenBank/DDBJ whole genome shotgun (WGS) entry which is preliminary data.</text>
</comment>
<dbReference type="EMBL" id="JAGKQM010000017">
    <property type="protein sequence ID" value="KAH0869516.1"/>
    <property type="molecule type" value="Genomic_DNA"/>
</dbReference>
<feature type="chain" id="PRO_5046693212" evidence="1">
    <location>
        <begin position="22"/>
        <end position="118"/>
    </location>
</feature>
<keyword evidence="1" id="KW-0732">Signal</keyword>
<dbReference type="PROSITE" id="PS51257">
    <property type="entry name" value="PROKAR_LIPOPROTEIN"/>
    <property type="match status" value="1"/>
</dbReference>
<sequence length="118" mass="13038">MNLSMRLISAVLLFMIFVATAGCGLWALGWVQSQWRHARVSRRAIGSRVHVLVQQTAETCVTTKVLAEVNAVVSVAVATAPDIADLWIVSHNSNLPYPSSGFVPFYLIFRTTPCRTFM</sequence>
<organism evidence="2 3">
    <name type="scientific">Brassica napus</name>
    <name type="common">Rape</name>
    <dbReference type="NCBI Taxonomy" id="3708"/>
    <lineage>
        <taxon>Eukaryota</taxon>
        <taxon>Viridiplantae</taxon>
        <taxon>Streptophyta</taxon>
        <taxon>Embryophyta</taxon>
        <taxon>Tracheophyta</taxon>
        <taxon>Spermatophyta</taxon>
        <taxon>Magnoliopsida</taxon>
        <taxon>eudicotyledons</taxon>
        <taxon>Gunneridae</taxon>
        <taxon>Pentapetalae</taxon>
        <taxon>rosids</taxon>
        <taxon>malvids</taxon>
        <taxon>Brassicales</taxon>
        <taxon>Brassicaceae</taxon>
        <taxon>Brassiceae</taxon>
        <taxon>Brassica</taxon>
    </lineage>
</organism>
<reference evidence="2 3" key="1">
    <citation type="submission" date="2021-05" db="EMBL/GenBank/DDBJ databases">
        <title>Genome Assembly of Synthetic Allotetraploid Brassica napus Reveals Homoeologous Exchanges between Subgenomes.</title>
        <authorList>
            <person name="Davis J.T."/>
        </authorList>
    </citation>
    <scope>NUCLEOTIDE SEQUENCE [LARGE SCALE GENOMIC DNA]</scope>
    <source>
        <strain evidence="3">cv. Da-Ae</strain>
        <tissue evidence="2">Seedling</tissue>
    </source>
</reference>
<dbReference type="Proteomes" id="UP000824890">
    <property type="component" value="Unassembled WGS sequence"/>
</dbReference>
<gene>
    <name evidence="2" type="ORF">HID58_076538</name>
</gene>
<evidence type="ECO:0000313" key="3">
    <source>
        <dbReference type="Proteomes" id="UP000824890"/>
    </source>
</evidence>
<keyword evidence="3" id="KW-1185">Reference proteome</keyword>
<name>A0ABQ7YQW8_BRANA</name>
<evidence type="ECO:0000256" key="1">
    <source>
        <dbReference type="SAM" id="SignalP"/>
    </source>
</evidence>
<protein>
    <submittedName>
        <fullName evidence="2">Uncharacterized protein</fullName>
    </submittedName>
</protein>
<feature type="signal peptide" evidence="1">
    <location>
        <begin position="1"/>
        <end position="21"/>
    </location>
</feature>
<proteinExistence type="predicted"/>
<accession>A0ABQ7YQW8</accession>